<reference evidence="3 4" key="1">
    <citation type="submission" date="2018-11" db="EMBL/GenBank/DDBJ databases">
        <title>Draft genome of Simplicispira Flexivirga sp. BO-16.</title>
        <authorList>
            <person name="Im W.T."/>
        </authorList>
    </citation>
    <scope>NUCLEOTIDE SEQUENCE [LARGE SCALE GENOMIC DNA]</scope>
    <source>
        <strain evidence="3 4">BO-16</strain>
    </source>
</reference>
<keyword evidence="4" id="KW-1185">Reference proteome</keyword>
<evidence type="ECO:0008006" key="5">
    <source>
        <dbReference type="Google" id="ProtNLM"/>
    </source>
</evidence>
<proteinExistence type="predicted"/>
<evidence type="ECO:0000313" key="4">
    <source>
        <dbReference type="Proteomes" id="UP000271678"/>
    </source>
</evidence>
<gene>
    <name evidence="3" type="ORF">EFY87_01830</name>
</gene>
<feature type="transmembrane region" description="Helical" evidence="2">
    <location>
        <begin position="114"/>
        <end position="135"/>
    </location>
</feature>
<keyword evidence="2" id="KW-1133">Transmembrane helix</keyword>
<evidence type="ECO:0000313" key="3">
    <source>
        <dbReference type="EMBL" id="RNI25392.1"/>
    </source>
</evidence>
<comment type="caution">
    <text evidence="3">The sequence shown here is derived from an EMBL/GenBank/DDBJ whole genome shotgun (WGS) entry which is preliminary data.</text>
</comment>
<protein>
    <recommendedName>
        <fullName evidence="5">Glycosyltransferase RgtA/B/C/D-like domain-containing protein</fullName>
    </recommendedName>
</protein>
<feature type="transmembrane region" description="Helical" evidence="2">
    <location>
        <begin position="188"/>
        <end position="204"/>
    </location>
</feature>
<feature type="transmembrane region" description="Helical" evidence="2">
    <location>
        <begin position="85"/>
        <end position="107"/>
    </location>
</feature>
<sequence>MKRDLSAHAAVYRVIEEAKRHAVPLLVYGWAQLVLLGWWAINFPAQLTADSTTYIRHVTVGPWIADHSVLYDFFILCSLKLTDNVWLIVFLQTIVYAVVLAVIAAAVHRMGVRWRWAALPCMLIVLVPSFGSFTSMLWKDVPFTAANLFFAATLLKVIADRRARLPMTVRTTVIMAVELTAITLFRNNGFVVVAFIAIGLLIALKSSRRKVIAAVVATFVIFEFASIVVYPAAGIKSAGSSESYGVFYGDIALVYSERPSAFTAGELSTMKKVAPLKTWRSSNDCLSSDHLFASKHFSTDRAAAHRHQLAEIWFSLLKRAPEQLIRGHLCRAAIAWRVPPTWRFSGLPRVTNHNLYTKALILGYTNYPPLPSYLIPRLRPHPINKQLYLKAADSRRAIARDPLLQLLFSRAPGWTYLTYLAILIAAFRNRWKMLILAGLPLLANQLTVIAANPAQLYRYTAAQLFLGMLFIPLVSAWSPQRPAPPDEADPADAPDPDRRPAVPAGPASPEPTQ</sequence>
<evidence type="ECO:0000256" key="2">
    <source>
        <dbReference type="SAM" id="Phobius"/>
    </source>
</evidence>
<dbReference type="Proteomes" id="UP000271678">
    <property type="component" value="Unassembled WGS sequence"/>
</dbReference>
<feature type="region of interest" description="Disordered" evidence="1">
    <location>
        <begin position="480"/>
        <end position="513"/>
    </location>
</feature>
<dbReference type="AlphaFoldDB" id="A0A3M9MIK9"/>
<dbReference type="InterPro" id="IPR046062">
    <property type="entry name" value="DUF6020"/>
</dbReference>
<dbReference type="Pfam" id="PF19484">
    <property type="entry name" value="DUF6020"/>
    <property type="match status" value="1"/>
</dbReference>
<feature type="transmembrane region" description="Helical" evidence="2">
    <location>
        <begin position="21"/>
        <end position="41"/>
    </location>
</feature>
<evidence type="ECO:0000256" key="1">
    <source>
        <dbReference type="SAM" id="MobiDB-lite"/>
    </source>
</evidence>
<keyword evidence="2" id="KW-0812">Transmembrane</keyword>
<organism evidence="3 4">
    <name type="scientific">Flexivirga caeni</name>
    <dbReference type="NCBI Taxonomy" id="2294115"/>
    <lineage>
        <taxon>Bacteria</taxon>
        <taxon>Bacillati</taxon>
        <taxon>Actinomycetota</taxon>
        <taxon>Actinomycetes</taxon>
        <taxon>Micrococcales</taxon>
        <taxon>Dermacoccaceae</taxon>
        <taxon>Flexivirga</taxon>
    </lineage>
</organism>
<accession>A0A3M9MIK9</accession>
<keyword evidence="2" id="KW-0472">Membrane</keyword>
<name>A0A3M9MIK9_9MICO</name>
<dbReference type="EMBL" id="RJJQ01000001">
    <property type="protein sequence ID" value="RNI25392.1"/>
    <property type="molecule type" value="Genomic_DNA"/>
</dbReference>
<feature type="transmembrane region" description="Helical" evidence="2">
    <location>
        <begin position="211"/>
        <end position="233"/>
    </location>
</feature>